<evidence type="ECO:0000256" key="2">
    <source>
        <dbReference type="ARBA" id="ARBA00022450"/>
    </source>
</evidence>
<keyword evidence="2" id="KW-0596">Phosphopantetheine</keyword>
<keyword evidence="3" id="KW-0597">Phosphoprotein</keyword>
<evidence type="ECO:0000259" key="6">
    <source>
        <dbReference type="PROSITE" id="PS50075"/>
    </source>
</evidence>
<feature type="domain" description="Carrier" evidence="6">
    <location>
        <begin position="3763"/>
        <end position="3836"/>
    </location>
</feature>
<evidence type="ECO:0000313" key="7">
    <source>
        <dbReference type="EMBL" id="KAK3049154.1"/>
    </source>
</evidence>
<keyword evidence="8" id="KW-1185">Reference proteome</keyword>
<dbReference type="Gene3D" id="3.30.559.10">
    <property type="entry name" value="Chloramphenicol acetyltransferase-like domain"/>
    <property type="match status" value="6"/>
</dbReference>
<dbReference type="SUPFAM" id="SSF56801">
    <property type="entry name" value="Acetyl-CoA synthetase-like"/>
    <property type="match status" value="3"/>
</dbReference>
<dbReference type="CDD" id="cd05918">
    <property type="entry name" value="A_NRPS_SidN3_like"/>
    <property type="match status" value="1"/>
</dbReference>
<feature type="domain" description="Carrier" evidence="6">
    <location>
        <begin position="3207"/>
        <end position="3284"/>
    </location>
</feature>
<evidence type="ECO:0000256" key="3">
    <source>
        <dbReference type="ARBA" id="ARBA00022553"/>
    </source>
</evidence>
<organism evidence="7 8">
    <name type="scientific">Extremus antarcticus</name>
    <dbReference type="NCBI Taxonomy" id="702011"/>
    <lineage>
        <taxon>Eukaryota</taxon>
        <taxon>Fungi</taxon>
        <taxon>Dikarya</taxon>
        <taxon>Ascomycota</taxon>
        <taxon>Pezizomycotina</taxon>
        <taxon>Dothideomycetes</taxon>
        <taxon>Dothideomycetidae</taxon>
        <taxon>Mycosphaerellales</taxon>
        <taxon>Extremaceae</taxon>
        <taxon>Extremus</taxon>
    </lineage>
</organism>
<dbReference type="SUPFAM" id="SSF52777">
    <property type="entry name" value="CoA-dependent acyltransferases"/>
    <property type="match status" value="12"/>
</dbReference>
<dbReference type="InterPro" id="IPR042099">
    <property type="entry name" value="ANL_N_sf"/>
</dbReference>
<dbReference type="GO" id="GO:0031177">
    <property type="term" value="F:phosphopantetheine binding"/>
    <property type="evidence" value="ECO:0007669"/>
    <property type="project" value="InterPro"/>
</dbReference>
<dbReference type="FunFam" id="3.30.300.30:FF:000033">
    <property type="entry name" value="Nonribosomal siderophore peptide synthase SidC"/>
    <property type="match status" value="1"/>
</dbReference>
<feature type="domain" description="Carrier" evidence="6">
    <location>
        <begin position="4323"/>
        <end position="4399"/>
    </location>
</feature>
<dbReference type="NCBIfam" id="NF003417">
    <property type="entry name" value="PRK04813.1"/>
    <property type="match status" value="3"/>
</dbReference>
<dbReference type="Gene3D" id="3.30.300.30">
    <property type="match status" value="3"/>
</dbReference>
<dbReference type="InterPro" id="IPR001242">
    <property type="entry name" value="Condensation_dom"/>
</dbReference>
<keyword evidence="4" id="KW-0436">Ligase</keyword>
<dbReference type="GO" id="GO:0016874">
    <property type="term" value="F:ligase activity"/>
    <property type="evidence" value="ECO:0007669"/>
    <property type="project" value="UniProtKB-KW"/>
</dbReference>
<reference evidence="7" key="1">
    <citation type="submission" date="2023-04" db="EMBL/GenBank/DDBJ databases">
        <title>Black Yeasts Isolated from many extreme environments.</title>
        <authorList>
            <person name="Coleine C."/>
            <person name="Stajich J.E."/>
            <person name="Selbmann L."/>
        </authorList>
    </citation>
    <scope>NUCLEOTIDE SEQUENCE</scope>
    <source>
        <strain evidence="7">CCFEE 5312</strain>
    </source>
</reference>
<evidence type="ECO:0000256" key="4">
    <source>
        <dbReference type="ARBA" id="ARBA00022598"/>
    </source>
</evidence>
<dbReference type="InterPro" id="IPR010071">
    <property type="entry name" value="AA_adenyl_dom"/>
</dbReference>
<protein>
    <recommendedName>
        <fullName evidence="6">Carrier domain-containing protein</fullName>
    </recommendedName>
</protein>
<accession>A0AAJ0G955</accession>
<dbReference type="InterPro" id="IPR036736">
    <property type="entry name" value="ACP-like_sf"/>
</dbReference>
<dbReference type="GO" id="GO:0010106">
    <property type="term" value="P:cellular response to iron ion starvation"/>
    <property type="evidence" value="ECO:0007669"/>
    <property type="project" value="UniProtKB-ARBA"/>
</dbReference>
<dbReference type="SMART" id="SM00823">
    <property type="entry name" value="PKS_PP"/>
    <property type="match status" value="4"/>
</dbReference>
<dbReference type="Pfam" id="PF00550">
    <property type="entry name" value="PP-binding"/>
    <property type="match status" value="5"/>
</dbReference>
<comment type="similarity">
    <text evidence="5">Belongs to the NRP synthetase family.</text>
</comment>
<dbReference type="InterPro" id="IPR009081">
    <property type="entry name" value="PP-bd_ACP"/>
</dbReference>
<dbReference type="InterPro" id="IPR020806">
    <property type="entry name" value="PKS_PP-bd"/>
</dbReference>
<dbReference type="InterPro" id="IPR045851">
    <property type="entry name" value="AMP-bd_C_sf"/>
</dbReference>
<dbReference type="Gene3D" id="3.40.50.12780">
    <property type="entry name" value="N-terminal domain of ligase-like"/>
    <property type="match status" value="3"/>
</dbReference>
<dbReference type="GO" id="GO:0043041">
    <property type="term" value="P:amino acid activation for nonribosomal peptide biosynthetic process"/>
    <property type="evidence" value="ECO:0007669"/>
    <property type="project" value="TreeGrafter"/>
</dbReference>
<dbReference type="FunFam" id="3.40.50.12780:FF:000024">
    <property type="entry name" value="Nonribosomal siderophore peptide synthase SidC"/>
    <property type="match status" value="2"/>
</dbReference>
<dbReference type="PROSITE" id="PS00012">
    <property type="entry name" value="PHOSPHOPANTETHEINE"/>
    <property type="match status" value="3"/>
</dbReference>
<dbReference type="InterPro" id="IPR020845">
    <property type="entry name" value="AMP-binding_CS"/>
</dbReference>
<dbReference type="InterPro" id="IPR000873">
    <property type="entry name" value="AMP-dep_synth/lig_dom"/>
</dbReference>
<dbReference type="GO" id="GO:0031169">
    <property type="term" value="P:ferrichrome biosynthetic process"/>
    <property type="evidence" value="ECO:0007669"/>
    <property type="project" value="UniProtKB-ARBA"/>
</dbReference>
<dbReference type="NCBIfam" id="TIGR01733">
    <property type="entry name" value="AA-adenyl-dom"/>
    <property type="match status" value="2"/>
</dbReference>
<comment type="caution">
    <text evidence="7">The sequence shown here is derived from an EMBL/GenBank/DDBJ whole genome shotgun (WGS) entry which is preliminary data.</text>
</comment>
<feature type="domain" description="Carrier" evidence="6">
    <location>
        <begin position="1595"/>
        <end position="1672"/>
    </location>
</feature>
<dbReference type="PANTHER" id="PTHR45527">
    <property type="entry name" value="NONRIBOSOMAL PEPTIDE SYNTHETASE"/>
    <property type="match status" value="1"/>
</dbReference>
<dbReference type="EMBL" id="JAWDJX010000042">
    <property type="protein sequence ID" value="KAK3049154.1"/>
    <property type="molecule type" value="Genomic_DNA"/>
</dbReference>
<dbReference type="Gene3D" id="1.10.1200.10">
    <property type="entry name" value="ACP-like"/>
    <property type="match status" value="5"/>
</dbReference>
<dbReference type="Pfam" id="PF00501">
    <property type="entry name" value="AMP-binding"/>
    <property type="match status" value="3"/>
</dbReference>
<dbReference type="FunFam" id="3.40.50.980:FF:000001">
    <property type="entry name" value="Non-ribosomal peptide synthetase"/>
    <property type="match status" value="1"/>
</dbReference>
<sequence>MGSRLSILNPEPTVLPGPRLLHDLVANAGDDTAIDYLSSEDTHDRLSYRQLHDRSNALAHRLRAIWEGQAASKDSRFIVPLLCQQSPDLYIAELAVLKAGGAFCPVSVDCPEERIRFMCQDVEAKMLVTTKQLQHTLPALDGVTLLVLDGETPEYNVTTPSLAIDPSQPAYVMYTSGSTGLPKGVILSHSAATQALLAHDRHIPAFSRFLQFASPTFDVSVFEIFFPFYRHGTLVCGDRRKLLTDLPGFINQMRVDAAELTPSVASNLLRSRQNVPNLRLLLTIGEMLKRDVVEEFGGSAEQDSILYGMYGPTEATIHCTLQTSFSKDMSVQNIGVPLDTVSAFVVQPRSEGESTVETPAILPYGEEGELAVGGHQLADYYLNRPEQTKAAFFEHPEYGQLYRTGDRAKMTDSGALECLGRLSGGQVKLRGQRIELGEIEYAASKTLECQTAVADVIEGTLVVFCVCQTRDVTSNMVLDVCRKWLPAFMVPADVIILDQLPYLDSGKVNRKGLAEIYADNKTTLTTSNEISSPRLHKIKEAVAQVLQTPVHGRISGLDSLTSIRLASELKKVGFAQANAAELLSCRNVQDIDALVEEFEQDKDSSAASEAFNDMSAELRAAIKQQTDIANNEDLIEDIFPATPVQSAMLSETLRDRRLYCNWIEFKIPMRCTPEVVERSLHSLAEQHSLLRAGFVSVHGVSTTHAVVVCKCLQESQIRHVRHLDREFSITEEADLLHPCSFQILASGDDLRIGVAIHHSLYDQWSMDVLRADLAILLRGGQIAPPPSYRSISAQCSRSSGSAKSSDDREFWQGYLKDFTPALLPHISGKKLPRQQERTSWQTLELDHVALKTWSDAIGCTPAAVFQATISYMLGVLTGTQDITYGVVYSGRHLPVTCIERMFGPCLTTLPFRANFDDKATCSDLVRSIRDNNRVVQNHALIPLAEIKGAADSPQGSSLFDALFIWQESTVLPREDAEILHEVASIDQHEFNLVVEVAPVQGCIQARITYESSMISSKQIHLLLRQLTYVTQHMIAEPEMPVARIATSMPDELLSISNPFPSACASGRDLLGNLRSFAQHTPTATAICFATSIKDSRAEVETMNYREFNDRSNALATYFRSLGALPGELLCICMDKAVNLYLAIIATLKTGCGYVPLLPDTPPDRIKSVLEQSEVSICICDDESEALFQSFDRLRIVNIDHANKTIGAAAELPGIRDEDVAYCVYTSGSTGQPKGVSVTAQNLVGNLQALSELYGVQPGDRLLQACSQAFDVSVFEIFFSFYAGMTLCSAKKDVLFNDLESSIRALQVTHLSLTPTVAALIEPSNVPSVKFLVTAGEGVTDLVHQRWAGKGLQQGYGPSETTNICTVNMNMQPDHSLRNIGRPLRNTSALVVAPGRAFEILPAGAIGEFCFGGEQVFRGYIGRDDLNSEVIINHERYGRLYRSGDVGRILSDGSLQISGRVDDSQVKIRGNRIELDEINAVLMRDPAVRDCTTIVVRQSSSEQSLVSFVVPKRQTEESPNGSEVAIIGSLTVDGILELLEAAIPAYMIPSQIVPITSLPVTFQGKIDRRYLKGLLEKCDPTQYGGRLAQNDASLASTGPTMERQIGAALAKVVRLPPEKIMLAQSFFALGLNSLTAISFAKLLTHQLEVDVKVHQVLRNSSVSRLAELLSSEAPMAEANGKSVERHLLPKKLVRSVYENWTSKQEEIEAILPCTPLQEAMLAAGSSLTHSAYCNTTTFHVKGDLTRLEQCWQAVVARHSILRTTFLTTEDKAHPYVQVVLKSGPKGTLRYEGKHQAELNGTSENTSPVTSTIPFRLEIVEGASGTTLILHMHHAIYDGMSMSLMLNDVESLYREERMLSPASLEPFLYEVQRHNNDEAMSFWSRHIDEFVPKPMVNSRPGSAAASTIRRQLHGSEDKLAEFCKRHAVAQLSVLQTAFATVVAHLQNTKDLCFGNIMSGRTVPVDGIERLVAPCFNTVPVRVNLSRPYCPLEWARRLNRHNTDALNYQLTPLRRIQALSKAPARHLFDALLLLQPEPQPIDDTIWTLEEETGSMDLPLVLELEPESGNYNVSLHFLQPNISDDHAKAILDLFVAALDSCLDSPYSILDPFRESAGSSCLGLLASEELGNDISSDADTDETPCDEEEIIGDVFALLAGVGKDMIRRDTSMYQIGLDSLNAAQVAARLRSSGINVDAADVMEALTPRALAAMARKKRSTSKSSLPSIDLNAFEEHHRATLLEAVGVPESELEAVRPCTSIQAGMLVQSVQSHGQLYINHITFQVPASVSSTTIRSAWEAVASRHQVLHMGFHQVQDPIFFYAMSIRKHSPGSVPMREMQKMQRIDDLEAGATEQIMQNLTTQPWCITFQEGREHNTMVISLHHALYDASSLQLMYSDLRKAMNTSKLGPPLSIDEMLLSTLEAESDWDGSAARFWDQVIQDTSSSAFPNLTPTLVEHSELQTSVHSLEMHASSLEEFCRKSNATIQALGQSAWAILLAAYMGDHNVVFGTVTSGSPPPTDARVAFPSITTIPVPCHADCSPRDLLQQMVDFNAKSHRHRFTPLAEIQRHGGQLGQQLFDTVFVYQKTATADHTLDWHLIKETAAVDYCLSLELEVVPSGSVDIRLTFDTSRIPRAHAQLLLRQYDHIITSMVRDQAGIPDEIYSVSSAKEEALPSPSITLHGLFEHTAREHPDHIALEFISQADADSVSARKWTYQELEERANQVAHLIRRADIGPHNIIAVCMAQCPEASFAFLGILKAGCSFLAMDPDLPPSRRKFILQDSEARLLLLSATTQSADLDSDVPSVNLSEKLLRTLPTWRLETNVPQGADSCYQLYTSGTTGMPKGCEITHENAVQAMMAFQRLFAGRWTGRSRWLQFASYWFDVSVLEHFWTWSVGMTVVGAPRDVVLEDIPGFIRRHGITHIDLTPSLACLVHPDDVPSLWDGVFITGGEALRQEVIDVWGSKRSICNGYGPTETTIGVTMNRFIGPDALPSNIGKQFDNVTAYVLQPESDEPVLKGAVGELCIAGPLVAKGYLNRADLTERQFPYLERLGKRIYRTGDLVRMLADHSFSFMGRKDSQTKLRGQRLEVAEIDSVIQKSDDNITHVVSEVIKASGTGKETLVTFLTTNAAKRVEQLCLVRTDDDRALARKVREACVQHLPGYMVPTHILPIDYLPLTSNNKVDSKQLIQLFHSCSLADLQNLQGSGDTDRALNDSERKISEDLERLLKIDRTVVTPQTNVFSLGLSSISAISFTTLLKRSGFKAAHVATIMKNPVLSQLSAALAVHGQGVDTDAGMVEQAKLSLAAFSQRHRGVAARTLSEPLENLEIVQPLTPLQEGLVFESLNKDDQPYLNHFYYDVKVPDVGLLLEAFQKLVDNTQALRTRFVETEGGYAQAVLRRYEMPRTCRKSCDEDEIGTLLAEAKQKWLEKNRHGLELPWEVLVIDTMKRTILAMHIHHALYDGISFDLLLGKLTEIYNDESSVDNVPTFMEALPYGPLCPVDGKAFWTRHLERSRRPALPTASDTQQNSDPMVQLHLNSSVHIEEARKQFGVSHQAIVQASFEIALQMQTPTVKTYGMVVSGRSIDLEGAEKVLGPMFNTLPTTSRVQADSTMAKHTQQRHEENVEMLPFQHTPLRDIRKWCCDDPSDPMFDVLFVFQHQSRSTHLTWTELLQPLPSVQRAEYPLACEVEMNDDGTMIATFLAKRVYFDQEQLQDLCNAFEAVVNSISSTGSLHDEFGIASSSTPKSDVQGEDLQPYMNGVEGFQWTTEAEIVRDAVAKLSGVDSSDVDEHTTIFTLGLDSIDTVKLSSQLKRAGLILPVSKILKAQTIPRMLEMLQTGTANGAAHAGPSEFEKLELKLRSTMLPNLQRHLDVASILPVTAQQEGLIADMLRSELREYFNHDVLKLEHVVDLERLKGAWQTVVDGSPILRTSFVEVSDPDIDAVYAQVVHKKHELQFTRRSVESIDNLEEAFESIRRDVLEAVQSSPPLRLTIVEAGSDRYMILSLAHAQYDGQSLALLHEDVMRAYHGAYSLRSANDEVIEAALAANTKDARSFWAGMLSGTDNKLLPARTFSTGPMDVHRVERKSRLSATTVRDFCRTNSVSIQALAQTCWSLTLAHYTQSMEVLFGVVLSCRETDDAEEIMFPTMNTVVCRSSLHGSRVETLRYMQDMISDMRPWQRTPLRVIQAAAAGNTKQKDSSIGLFDTLFIYQKRQTPKKMLAAPIWESVGGSSDIEYPVAVEMEDAGESLLMRAACKDHILDEAGTRQMLAELEQVLDAIVEAPNKPIVGFNAGKVSICGLKPFSLKTADTIQDQRLESTTQANGMTEEKSATVLAILEALAQVAKVPFDQLDATVAIETIGIDSISAIKVAGLLRKQDINISVSQMLKSKTAAQMARVAKSKSEQKSTSSTEKSSTDTIKEALSQFDLNPIADQAGIDVNNIECLLPATAGQVYMLSMWRKTRGQLFYPTFKYQLSPEVTLEQIKQAWKELMAKHAILRTVFCSTENEQVPMLQLVLNDAPDNFHQDGDASQNVATQPMVSLRARKHGEGYTLDLNIHHALYDAISLPLLIRDLNSLLGDSTTQLPEPAINFADFLAPQLTSSARGQRKEFWTQYLSSVQPRQLSQPTSNGPQRRVELFQPGLFQEAARLETIVRKEGLSTQALLFAAWARLYPELASSEPQADSEARDVVLGIYLSSRSHLPDLESLAAPTVNMVPLLVCSPQTQGLLEVARAVQADLQKIGGMMESSVGLWEIKQWTGVEVDCFVNLLRLPDADDGEAELGEGEGLKIREVDQGRTEKRSEFVEAEQGISDLPAELKGLENVEGAFKVSVFSNRLERSASDGCADWVPQHSLDVEMAVIDGRLDVGLFCPEAMFSLEKAEGAVEEFIVMLEEVAGKAKG</sequence>
<dbReference type="CDD" id="cd19542">
    <property type="entry name" value="CT_NRPS-like"/>
    <property type="match status" value="2"/>
</dbReference>
<dbReference type="Proteomes" id="UP001271007">
    <property type="component" value="Unassembled WGS sequence"/>
</dbReference>
<evidence type="ECO:0000256" key="1">
    <source>
        <dbReference type="ARBA" id="ARBA00004924"/>
    </source>
</evidence>
<dbReference type="InterPro" id="IPR023213">
    <property type="entry name" value="CAT-like_dom_sf"/>
</dbReference>
<proteinExistence type="inferred from homology"/>
<dbReference type="SUPFAM" id="SSF47336">
    <property type="entry name" value="ACP-like"/>
    <property type="match status" value="4"/>
</dbReference>
<dbReference type="GO" id="GO:0005737">
    <property type="term" value="C:cytoplasm"/>
    <property type="evidence" value="ECO:0007669"/>
    <property type="project" value="TreeGrafter"/>
</dbReference>
<evidence type="ECO:0000313" key="8">
    <source>
        <dbReference type="Proteomes" id="UP001271007"/>
    </source>
</evidence>
<dbReference type="PANTHER" id="PTHR45527:SF1">
    <property type="entry name" value="FATTY ACID SYNTHASE"/>
    <property type="match status" value="1"/>
</dbReference>
<dbReference type="InterPro" id="IPR006162">
    <property type="entry name" value="Ppantetheine_attach_site"/>
</dbReference>
<dbReference type="PROSITE" id="PS00455">
    <property type="entry name" value="AMP_BINDING"/>
    <property type="match status" value="1"/>
</dbReference>
<dbReference type="FunFam" id="3.30.300.30:FF:000015">
    <property type="entry name" value="Nonribosomal peptide synthase SidD"/>
    <property type="match status" value="1"/>
</dbReference>
<gene>
    <name evidence="7" type="ORF">LTR09_009573</name>
</gene>
<dbReference type="PROSITE" id="PS50075">
    <property type="entry name" value="CARRIER"/>
    <property type="match status" value="5"/>
</dbReference>
<dbReference type="Gene3D" id="3.30.559.30">
    <property type="entry name" value="Nonribosomal peptide synthetase, condensation domain"/>
    <property type="match status" value="6"/>
</dbReference>
<name>A0AAJ0G955_9PEZI</name>
<feature type="domain" description="Carrier" evidence="6">
    <location>
        <begin position="2140"/>
        <end position="2213"/>
    </location>
</feature>
<comment type="pathway">
    <text evidence="1">Siderophore biosynthesis.</text>
</comment>
<dbReference type="Pfam" id="PF00668">
    <property type="entry name" value="Condensation"/>
    <property type="match status" value="6"/>
</dbReference>
<evidence type="ECO:0000256" key="5">
    <source>
        <dbReference type="ARBA" id="ARBA00029454"/>
    </source>
</evidence>